<dbReference type="InterPro" id="IPR029062">
    <property type="entry name" value="Class_I_gatase-like"/>
</dbReference>
<name>A0A3D9L620_MARFU</name>
<organism evidence="1 2">
    <name type="scientific">Marinoscillum furvescens DSM 4134</name>
    <dbReference type="NCBI Taxonomy" id="1122208"/>
    <lineage>
        <taxon>Bacteria</taxon>
        <taxon>Pseudomonadati</taxon>
        <taxon>Bacteroidota</taxon>
        <taxon>Cytophagia</taxon>
        <taxon>Cytophagales</taxon>
        <taxon>Reichenbachiellaceae</taxon>
        <taxon>Marinoscillum</taxon>
    </lineage>
</organism>
<evidence type="ECO:0000313" key="1">
    <source>
        <dbReference type="EMBL" id="REE01544.1"/>
    </source>
</evidence>
<dbReference type="Gene3D" id="3.20.20.80">
    <property type="entry name" value="Glycosidases"/>
    <property type="match status" value="1"/>
</dbReference>
<dbReference type="CDD" id="cd03143">
    <property type="entry name" value="A4_beta-galactosidase_middle_domain"/>
    <property type="match status" value="1"/>
</dbReference>
<comment type="caution">
    <text evidence="1">The sequence shown here is derived from an EMBL/GenBank/DDBJ whole genome shotgun (WGS) entry which is preliminary data.</text>
</comment>
<dbReference type="AlphaFoldDB" id="A0A3D9L620"/>
<dbReference type="EMBL" id="QREG01000003">
    <property type="protein sequence ID" value="REE01544.1"/>
    <property type="molecule type" value="Genomic_DNA"/>
</dbReference>
<reference evidence="1 2" key="1">
    <citation type="submission" date="2018-07" db="EMBL/GenBank/DDBJ databases">
        <title>Genomic Encyclopedia of Type Strains, Phase IV (KMG-IV): sequencing the most valuable type-strain genomes for metagenomic binning, comparative biology and taxonomic classification.</title>
        <authorList>
            <person name="Goeker M."/>
        </authorList>
    </citation>
    <scope>NUCLEOTIDE SEQUENCE [LARGE SCALE GENOMIC DNA]</scope>
    <source>
        <strain evidence="1 2">DSM 4134</strain>
    </source>
</reference>
<dbReference type="Gene3D" id="3.40.50.880">
    <property type="match status" value="1"/>
</dbReference>
<dbReference type="InterPro" id="IPR017853">
    <property type="entry name" value="GH"/>
</dbReference>
<dbReference type="Pfam" id="PF14871">
    <property type="entry name" value="GHL6"/>
    <property type="match status" value="1"/>
</dbReference>
<dbReference type="InterPro" id="IPR028212">
    <property type="entry name" value="GHL6"/>
</dbReference>
<gene>
    <name evidence="1" type="ORF">C7460_10360</name>
</gene>
<protein>
    <submittedName>
        <fullName evidence="1">Putative glycosyl hydrolase-like family 6 (GHL6) protein</fullName>
    </submittedName>
</protein>
<accession>A0A3D9L620</accession>
<keyword evidence="1" id="KW-0378">Hydrolase</keyword>
<proteinExistence type="predicted"/>
<keyword evidence="2" id="KW-1185">Reference proteome</keyword>
<dbReference type="SUPFAM" id="SSF51445">
    <property type="entry name" value="(Trans)glycosidases"/>
    <property type="match status" value="1"/>
</dbReference>
<dbReference type="OrthoDB" id="9780891at2"/>
<sequence>MSSNLLSIDQFFTLSDMKNLLVTICIFSLLLSCTPSKDTATVELETTLENQEGTRQIHLDFHTSEHIEDIAAEFSKEQFQEALKVGNVNAINIFAKGHHGWSYYDTKVGKMHPHLDFDLMKAQIEACREIGVKVKIYFTVGYSDWEAKAYPEWVQKNKDGSSQFLDGIKDVGPNDSFDGWHYLEPMGAYAEKIYLQTEEIVKNYDIDGIWFDIHTPWRVNYNAAARADYKAQGIDINDEEAVYQRTIERYETFYQKTLEIVQKHKPGISVFWNGTTAEFNSKMLADFKYKMFRFNTKLDLEDLPTAWFGYDVFPWRSKYFAATGKDIVAMSGKFHTAWGEFGGFKSKDALRYEVASMVAYGANINIGDQLHPSGEMDMSTYENIGYAFEYAKKIESYGVGAQHLATTGLYVGGDKPALEGAVAMLVQNQINFNVVNLLDDWSDIEVLVLTSDGILERDQQRLDDFVARGGKVIAFGKGAFRDGKSILPIGATYLGEANYDVDYTVVNDQIAENLVRSPFLNYNPAVRVKPSEGTEVLARLREPYFSRTLSHFSSHQNTPFRLEDAPHPAVIRNGNVIYFAHDLDKQFKEMGLQLHRDLFHNAFQLLQTKAFVKVSMQSMGRVNLLHQPDKNRYVVHLLYASPIQRGKVRVIEDLPTVYDIPVSVDFPETIKRAYLVPSGELLTPQTNAGRLEVVVPELTCHTAVVFEY</sequence>
<dbReference type="RefSeq" id="WP_115866833.1">
    <property type="nucleotide sequence ID" value="NZ_QREG01000003.1"/>
</dbReference>
<dbReference type="GO" id="GO:0016787">
    <property type="term" value="F:hydrolase activity"/>
    <property type="evidence" value="ECO:0007669"/>
    <property type="project" value="UniProtKB-KW"/>
</dbReference>
<dbReference type="Proteomes" id="UP000256779">
    <property type="component" value="Unassembled WGS sequence"/>
</dbReference>
<evidence type="ECO:0000313" key="2">
    <source>
        <dbReference type="Proteomes" id="UP000256779"/>
    </source>
</evidence>